<evidence type="ECO:0000256" key="10">
    <source>
        <dbReference type="ARBA" id="ARBA00037868"/>
    </source>
</evidence>
<reference evidence="13" key="2">
    <citation type="journal article" date="2018" name="Data Brief">
        <title>Genome sequence data from 17 accessions of Ensete ventricosum, a staple food crop for millions in Ethiopia.</title>
        <authorList>
            <person name="Yemataw Z."/>
            <person name="Muzemil S."/>
            <person name="Ambachew D."/>
            <person name="Tripathi L."/>
            <person name="Tesfaye K."/>
            <person name="Chala A."/>
            <person name="Farbos A."/>
            <person name="O'Neill P."/>
            <person name="Moore K."/>
            <person name="Grant M."/>
            <person name="Studholme D.J."/>
        </authorList>
    </citation>
    <scope>NUCLEOTIDE SEQUENCE [LARGE SCALE GENOMIC DNA]</scope>
    <source>
        <tissue evidence="13">Leaf</tissue>
    </source>
</reference>
<gene>
    <name evidence="12" type="ORF">B296_00011227</name>
    <name evidence="13" type="ORF">BHM03_00015546</name>
</gene>
<keyword evidence="8" id="KW-0379">Hydroxylation</keyword>
<organism evidence="12 14">
    <name type="scientific">Ensete ventricosum</name>
    <name type="common">Abyssinian banana</name>
    <name type="synonym">Musa ensete</name>
    <dbReference type="NCBI Taxonomy" id="4639"/>
    <lineage>
        <taxon>Eukaryota</taxon>
        <taxon>Viridiplantae</taxon>
        <taxon>Streptophyta</taxon>
        <taxon>Embryophyta</taxon>
        <taxon>Tracheophyta</taxon>
        <taxon>Spermatophyta</taxon>
        <taxon>Magnoliopsida</taxon>
        <taxon>Liliopsida</taxon>
        <taxon>Zingiberales</taxon>
        <taxon>Musaceae</taxon>
        <taxon>Ensete</taxon>
    </lineage>
</organism>
<reference evidence="12" key="3">
    <citation type="submission" date="2018-09" db="EMBL/GenBank/DDBJ databases">
        <authorList>
            <person name="Harrison J."/>
            <person name="Moore K.A."/>
            <person name="Paszkiewicz K."/>
            <person name="Jones T."/>
            <person name="Grant M."/>
            <person name="Ambacheew D."/>
            <person name="Muzemil S."/>
            <person name="Studholme D."/>
        </authorList>
    </citation>
    <scope>NUCLEOTIDE SEQUENCE</scope>
</reference>
<evidence type="ECO:0000256" key="9">
    <source>
        <dbReference type="ARBA" id="ARBA00023288"/>
    </source>
</evidence>
<keyword evidence="11" id="KW-0812">Transmembrane</keyword>
<dbReference type="InterPro" id="IPR039281">
    <property type="entry name" value="AGP3/12/13/14/21"/>
</dbReference>
<comment type="subcellular location">
    <subcellularLocation>
        <location evidence="10">Endomembrane system</location>
        <topology evidence="10">Lipid-anchor</topology>
    </subcellularLocation>
    <subcellularLocation>
        <location evidence="1">Membrane</location>
        <topology evidence="1">Lipid-anchor</topology>
        <topology evidence="1">GPI-anchor</topology>
    </subcellularLocation>
</comment>
<proteinExistence type="inferred from homology"/>
<sequence>MRASRPSGTHPGINMRPSSPSFAGLKIRLFALAMVAVVVASSLVEKAAAADAPAPSPTSGATTTALAAPAAALASFSALLFGYLLY</sequence>
<evidence type="ECO:0000256" key="8">
    <source>
        <dbReference type="ARBA" id="ARBA00023278"/>
    </source>
</evidence>
<keyword evidence="6 11" id="KW-0472">Membrane</keyword>
<protein>
    <submittedName>
        <fullName evidence="12">Uncharacterized protein</fullName>
    </submittedName>
</protein>
<evidence type="ECO:0000313" key="12">
    <source>
        <dbReference type="EMBL" id="RRT70630.1"/>
    </source>
</evidence>
<evidence type="ECO:0000313" key="14">
    <source>
        <dbReference type="Proteomes" id="UP000287651"/>
    </source>
</evidence>
<evidence type="ECO:0000256" key="1">
    <source>
        <dbReference type="ARBA" id="ARBA00004589"/>
    </source>
</evidence>
<dbReference type="AlphaFoldDB" id="A0A427A2Z7"/>
<dbReference type="EMBL" id="AMZH03003951">
    <property type="protein sequence ID" value="RRT70630.1"/>
    <property type="molecule type" value="Genomic_DNA"/>
</dbReference>
<dbReference type="Proteomes" id="UP000287651">
    <property type="component" value="Unassembled WGS sequence"/>
</dbReference>
<dbReference type="Proteomes" id="UP000290560">
    <property type="component" value="Unassembled WGS sequence"/>
</dbReference>
<evidence type="ECO:0000256" key="11">
    <source>
        <dbReference type="SAM" id="Phobius"/>
    </source>
</evidence>
<dbReference type="PANTHER" id="PTHR34114:SF11">
    <property type="entry name" value="ARABINOGALACTAN PROTEIN 13-RELATED"/>
    <property type="match status" value="1"/>
</dbReference>
<keyword evidence="11" id="KW-1133">Transmembrane helix</keyword>
<name>A0A427A2Z7_ENSVE</name>
<dbReference type="PANTHER" id="PTHR34114">
    <property type="entry name" value="ARABINOGALACTAN PEPTIDE 1"/>
    <property type="match status" value="1"/>
</dbReference>
<dbReference type="EMBL" id="KV875731">
    <property type="protein sequence ID" value="RZR72656.1"/>
    <property type="molecule type" value="Genomic_DNA"/>
</dbReference>
<keyword evidence="9" id="KW-0449">Lipoprotein</keyword>
<evidence type="ECO:0000256" key="5">
    <source>
        <dbReference type="ARBA" id="ARBA00022974"/>
    </source>
</evidence>
<dbReference type="GO" id="GO:0012505">
    <property type="term" value="C:endomembrane system"/>
    <property type="evidence" value="ECO:0007669"/>
    <property type="project" value="UniProtKB-SubCell"/>
</dbReference>
<accession>A0A427A2Z7</accession>
<keyword evidence="5" id="KW-0654">Proteoglycan</keyword>
<evidence type="ECO:0000256" key="6">
    <source>
        <dbReference type="ARBA" id="ARBA00023136"/>
    </source>
</evidence>
<evidence type="ECO:0000256" key="4">
    <source>
        <dbReference type="ARBA" id="ARBA00022729"/>
    </source>
</evidence>
<dbReference type="GO" id="GO:0098552">
    <property type="term" value="C:side of membrane"/>
    <property type="evidence" value="ECO:0007669"/>
    <property type="project" value="UniProtKB-KW"/>
</dbReference>
<reference evidence="12 14" key="1">
    <citation type="journal article" date="2014" name="Agronomy (Basel)">
        <title>A Draft Genome Sequence for Ensete ventricosum, the Drought-Tolerant Tree Against Hunger.</title>
        <authorList>
            <person name="Harrison J."/>
            <person name="Moore K.A."/>
            <person name="Paszkiewicz K."/>
            <person name="Jones T."/>
            <person name="Grant M."/>
            <person name="Ambacheew D."/>
            <person name="Muzemil S."/>
            <person name="Studholme D.J."/>
        </authorList>
    </citation>
    <scope>NUCLEOTIDE SEQUENCE [LARGE SCALE GENOMIC DNA]</scope>
</reference>
<comment type="similarity">
    <text evidence="2">Belongs to the AG-peptide AGP family.</text>
</comment>
<feature type="transmembrane region" description="Helical" evidence="11">
    <location>
        <begin position="65"/>
        <end position="85"/>
    </location>
</feature>
<evidence type="ECO:0000313" key="13">
    <source>
        <dbReference type="EMBL" id="RZR72656.1"/>
    </source>
</evidence>
<keyword evidence="7" id="KW-0325">Glycoprotein</keyword>
<evidence type="ECO:0000256" key="3">
    <source>
        <dbReference type="ARBA" id="ARBA00022622"/>
    </source>
</evidence>
<evidence type="ECO:0000256" key="2">
    <source>
        <dbReference type="ARBA" id="ARBA00005835"/>
    </source>
</evidence>
<keyword evidence="3" id="KW-0336">GPI-anchor</keyword>
<evidence type="ECO:0000256" key="7">
    <source>
        <dbReference type="ARBA" id="ARBA00023180"/>
    </source>
</evidence>
<keyword evidence="4" id="KW-0732">Signal</keyword>